<protein>
    <submittedName>
        <fullName evidence="2">FAD-binding protein</fullName>
    </submittedName>
</protein>
<dbReference type="PRINTS" id="PR00411">
    <property type="entry name" value="PNDRDTASEI"/>
</dbReference>
<reference evidence="2" key="1">
    <citation type="submission" date="2023-05" db="EMBL/GenBank/DDBJ databases">
        <title>[olsenella] sp. nov., isolated from a pig farm feces dump.</title>
        <authorList>
            <person name="Chang Y.-H."/>
        </authorList>
    </citation>
    <scope>NUCLEOTIDE SEQUENCE</scope>
    <source>
        <strain evidence="2">YH-ols2217</strain>
    </source>
</reference>
<gene>
    <name evidence="2" type="ORF">QJ043_07245</name>
</gene>
<dbReference type="InterPro" id="IPR049516">
    <property type="entry name" value="FAD-depend_C"/>
</dbReference>
<accession>A0ABT6ZLE8</accession>
<comment type="caution">
    <text evidence="2">The sequence shown here is derived from an EMBL/GenBank/DDBJ whole genome shotgun (WGS) entry which is preliminary data.</text>
</comment>
<dbReference type="RefSeq" id="WP_283712991.1">
    <property type="nucleotide sequence ID" value="NZ_JASJEW010000002.1"/>
</dbReference>
<dbReference type="SUPFAM" id="SSF51905">
    <property type="entry name" value="FAD/NAD(P)-binding domain"/>
    <property type="match status" value="1"/>
</dbReference>
<dbReference type="Gene3D" id="3.50.50.60">
    <property type="entry name" value="FAD/NAD(P)-binding domain"/>
    <property type="match status" value="3"/>
</dbReference>
<feature type="domain" description="FAD-dependent protein C-terminal" evidence="1">
    <location>
        <begin position="257"/>
        <end position="407"/>
    </location>
</feature>
<evidence type="ECO:0000313" key="3">
    <source>
        <dbReference type="Proteomes" id="UP001431693"/>
    </source>
</evidence>
<dbReference type="EMBL" id="JASJEX010000003">
    <property type="protein sequence ID" value="MDJ1129870.1"/>
    <property type="molecule type" value="Genomic_DNA"/>
</dbReference>
<proteinExistence type="predicted"/>
<dbReference type="Pfam" id="PF21688">
    <property type="entry name" value="FAD-depend_C"/>
    <property type="match status" value="1"/>
</dbReference>
<name>A0ABT6ZLE8_9ACTN</name>
<evidence type="ECO:0000313" key="2">
    <source>
        <dbReference type="EMBL" id="MDJ1129870.1"/>
    </source>
</evidence>
<dbReference type="InterPro" id="IPR028348">
    <property type="entry name" value="FAD-binding_protein"/>
</dbReference>
<dbReference type="PANTHER" id="PTHR43106:SF1">
    <property type="entry name" value="DEHYDROGENASE-RELATED"/>
    <property type="match status" value="1"/>
</dbReference>
<dbReference type="PRINTS" id="PR00368">
    <property type="entry name" value="FADPNR"/>
</dbReference>
<keyword evidence="3" id="KW-1185">Reference proteome</keyword>
<dbReference type="PANTHER" id="PTHR43106">
    <property type="entry name" value="DEHYDROGENASE-RELATED"/>
    <property type="match status" value="1"/>
</dbReference>
<dbReference type="Pfam" id="PF13450">
    <property type="entry name" value="NAD_binding_8"/>
    <property type="match status" value="1"/>
</dbReference>
<organism evidence="2 3">
    <name type="scientific">Kribbibacterium absianum</name>
    <dbReference type="NCBI Taxonomy" id="3044210"/>
    <lineage>
        <taxon>Bacteria</taxon>
        <taxon>Bacillati</taxon>
        <taxon>Actinomycetota</taxon>
        <taxon>Coriobacteriia</taxon>
        <taxon>Coriobacteriales</taxon>
        <taxon>Kribbibacteriaceae</taxon>
        <taxon>Kribbibacterium</taxon>
    </lineage>
</organism>
<dbReference type="InterPro" id="IPR036188">
    <property type="entry name" value="FAD/NAD-bd_sf"/>
</dbReference>
<sequence length="457" mass="50114">MERYDVIIVGGGAGGLFAAYEFVKMGTDKRVLLLEKGNPLSRRRCPIDGDKIKSCIHCPHCSIMEGIGGAGAFSDGKYNITNNFGGDLAAYVGPDKAIDLMNYVDTVNMAMGGEGSKRYSTADSSLKREALKYDLHLLDAEVRHLGTDKNYVILSNIVDYIKDRIDIRTNAEVEHIFQREDGLWEVEAAGGAYLAKDVILATGRSGSGWTSRVCEELGIATENNRVDIGVRFECPAAIWEPVTDQVYESKIMYRSPKTGGTCRTFCMNPKGAVVTENTNGIMTVNGHSYEDPAKHTENTNFALLVTHHFTEPFKDGNAYGESIARLTNMLAGGVMVQRFGDLVANRRTNHKRLDKGFVRPTLTAEPGNLGLAIPKLTLDTIIEMIYALDKLVPGTANFDNLLYGTEVKFYNSHVELDENFQTTYPGLYIIGDASGTTHSLSQASSEGVHVARLIEGR</sequence>
<dbReference type="Proteomes" id="UP001431693">
    <property type="component" value="Unassembled WGS sequence"/>
</dbReference>
<dbReference type="PIRSF" id="PIRSF038984">
    <property type="entry name" value="FAD_binding_protein"/>
    <property type="match status" value="1"/>
</dbReference>
<evidence type="ECO:0000259" key="1">
    <source>
        <dbReference type="Pfam" id="PF21688"/>
    </source>
</evidence>